<dbReference type="Pfam" id="PF02239">
    <property type="entry name" value="Cytochrom_D1"/>
    <property type="match status" value="1"/>
</dbReference>
<reference evidence="7 8" key="1">
    <citation type="submission" date="2019-04" db="EMBL/GenBank/DDBJ databases">
        <title>Azoarcus nasutitermitis sp. nov. isolated from termite nest.</title>
        <authorList>
            <person name="Lin S.-Y."/>
            <person name="Hameed A."/>
            <person name="Hsu Y.-H."/>
            <person name="Young C.-C."/>
        </authorList>
    </citation>
    <scope>NUCLEOTIDE SEQUENCE [LARGE SCALE GENOMIC DNA]</scope>
    <source>
        <strain evidence="7 8">CC-YHH838</strain>
    </source>
</reference>
<dbReference type="CDD" id="cd20785">
    <property type="entry name" value="8prop_hemeD1_cyt_cd1-like"/>
    <property type="match status" value="1"/>
</dbReference>
<dbReference type="Gene3D" id="1.10.760.10">
    <property type="entry name" value="Cytochrome c-like domain"/>
    <property type="match status" value="1"/>
</dbReference>
<dbReference type="SUPFAM" id="SSF51004">
    <property type="entry name" value="C-terminal (heme d1) domain of cytochrome cd1-nitrite reductase"/>
    <property type="match status" value="1"/>
</dbReference>
<dbReference type="SUPFAM" id="SSF46626">
    <property type="entry name" value="Cytochrome c"/>
    <property type="match status" value="1"/>
</dbReference>
<dbReference type="GO" id="GO:0009055">
    <property type="term" value="F:electron transfer activity"/>
    <property type="evidence" value="ECO:0007669"/>
    <property type="project" value="InterPro"/>
</dbReference>
<protein>
    <submittedName>
        <fullName evidence="7">Cytochrome C</fullName>
    </submittedName>
</protein>
<dbReference type="OrthoDB" id="5290932at2"/>
<keyword evidence="2 4" id="KW-0479">Metal-binding</keyword>
<feature type="domain" description="Cytochrome c" evidence="6">
    <location>
        <begin position="28"/>
        <end position="105"/>
    </location>
</feature>
<evidence type="ECO:0000259" key="6">
    <source>
        <dbReference type="PROSITE" id="PS51007"/>
    </source>
</evidence>
<dbReference type="Pfam" id="PF13442">
    <property type="entry name" value="Cytochrome_CBB3"/>
    <property type="match status" value="1"/>
</dbReference>
<dbReference type="PROSITE" id="PS51007">
    <property type="entry name" value="CYTC"/>
    <property type="match status" value="1"/>
</dbReference>
<evidence type="ECO:0000313" key="7">
    <source>
        <dbReference type="EMBL" id="THF65604.1"/>
    </source>
</evidence>
<proteinExistence type="predicted"/>
<dbReference type="AlphaFoldDB" id="A0A4S4B3X5"/>
<dbReference type="EMBL" id="SSOC01000003">
    <property type="protein sequence ID" value="THF65604.1"/>
    <property type="molecule type" value="Genomic_DNA"/>
</dbReference>
<organism evidence="7 8">
    <name type="scientific">Pseudothauera nasutitermitis</name>
    <dbReference type="NCBI Taxonomy" id="2565930"/>
    <lineage>
        <taxon>Bacteria</taxon>
        <taxon>Pseudomonadati</taxon>
        <taxon>Pseudomonadota</taxon>
        <taxon>Betaproteobacteria</taxon>
        <taxon>Rhodocyclales</taxon>
        <taxon>Zoogloeaceae</taxon>
        <taxon>Pseudothauera</taxon>
    </lineage>
</organism>
<dbReference type="InterPro" id="IPR036909">
    <property type="entry name" value="Cyt_c-like_dom_sf"/>
</dbReference>
<dbReference type="InterPro" id="IPR009056">
    <property type="entry name" value="Cyt_c-like_dom"/>
</dbReference>
<feature type="chain" id="PRO_5020237879" evidence="5">
    <location>
        <begin position="22"/>
        <end position="522"/>
    </location>
</feature>
<evidence type="ECO:0000256" key="5">
    <source>
        <dbReference type="SAM" id="SignalP"/>
    </source>
</evidence>
<keyword evidence="5" id="KW-0732">Signal</keyword>
<keyword evidence="3 4" id="KW-0408">Iron</keyword>
<dbReference type="GO" id="GO:0020037">
    <property type="term" value="F:heme binding"/>
    <property type="evidence" value="ECO:0007669"/>
    <property type="project" value="InterPro"/>
</dbReference>
<dbReference type="RefSeq" id="WP_136347810.1">
    <property type="nucleotide sequence ID" value="NZ_SSOC01000003.1"/>
</dbReference>
<dbReference type="PROSITE" id="PS51257">
    <property type="entry name" value="PROKAR_LIPOPROTEIN"/>
    <property type="match status" value="1"/>
</dbReference>
<dbReference type="InterPro" id="IPR011048">
    <property type="entry name" value="Haem_d1_sf"/>
</dbReference>
<evidence type="ECO:0000256" key="3">
    <source>
        <dbReference type="ARBA" id="ARBA00023004"/>
    </source>
</evidence>
<dbReference type="Gene3D" id="2.140.10.20">
    <property type="entry name" value="C-terminal (heme d1) domain of cytochrome cd1-nitrite reductase"/>
    <property type="match status" value="1"/>
</dbReference>
<sequence>MHTPRYARLLTGALLSLACGAAWSLQPEEQSRAEALFQDNCAVCHAANRGGYIAPALTRDRLVQSEGALRGTIMTGIPDTLMPPFVGRLPDEDIRLLASLIKTRPASAPEWGLEKIRASVEVLVDEKTLPDSPAYRIDSVYDLMVVMARGRYGKGGKEGNAKVVFLDGKNHRVVGELKTDAPHIMDFSPVAERWAWLKSDDGVVHKVDLYTLQVVRRAKAGLTGPGIALSNDGKWLAVSSFVPNSVAILDADTLEPVKYLTLEGKDPDGNFIQSAGGPVIGSRINNKFALTLRQAGQIWIIDPDKPGMPVTKLAGVGRMLHDTFLTPDGRYSMVASYGDNKIVAIDLKEDKVARDIPAGCQPHVGSGAVTEVNGRFLAFGTNIGTCDKGSVVTVWDTKDFSLVKQVPVAGATESPAAHPNAPYVAVDIVDKDKRASLIQLIDKHTLEVARTLEVGGHAFFPEYNRAGDAMYVSAGYWGDRVRIYDSTTLELLAEHRMESPAGIFSRARTRWVTVGLPETRPF</sequence>
<dbReference type="InterPro" id="IPR003143">
    <property type="entry name" value="Cyt_cd1_C_sf"/>
</dbReference>
<dbReference type="Proteomes" id="UP000308430">
    <property type="component" value="Unassembled WGS sequence"/>
</dbReference>
<gene>
    <name evidence="7" type="ORF">E6C76_08495</name>
</gene>
<keyword evidence="1 4" id="KW-0349">Heme</keyword>
<feature type="signal peptide" evidence="5">
    <location>
        <begin position="1"/>
        <end position="21"/>
    </location>
</feature>
<dbReference type="InterPro" id="IPR051200">
    <property type="entry name" value="Host-pathogen_enzymatic-act"/>
</dbReference>
<evidence type="ECO:0000256" key="4">
    <source>
        <dbReference type="PROSITE-ProRule" id="PRU00433"/>
    </source>
</evidence>
<keyword evidence="8" id="KW-1185">Reference proteome</keyword>
<comment type="caution">
    <text evidence="7">The sequence shown here is derived from an EMBL/GenBank/DDBJ whole genome shotgun (WGS) entry which is preliminary data.</text>
</comment>
<accession>A0A4S4B3X5</accession>
<dbReference type="GO" id="GO:0046872">
    <property type="term" value="F:metal ion binding"/>
    <property type="evidence" value="ECO:0007669"/>
    <property type="project" value="UniProtKB-KW"/>
</dbReference>
<evidence type="ECO:0000313" key="8">
    <source>
        <dbReference type="Proteomes" id="UP000308430"/>
    </source>
</evidence>
<dbReference type="PANTHER" id="PTHR47197">
    <property type="entry name" value="PROTEIN NIRF"/>
    <property type="match status" value="1"/>
</dbReference>
<evidence type="ECO:0000256" key="2">
    <source>
        <dbReference type="ARBA" id="ARBA00022723"/>
    </source>
</evidence>
<name>A0A4S4B3X5_9RHOO</name>
<dbReference type="PANTHER" id="PTHR47197:SF3">
    <property type="entry name" value="DIHYDRO-HEME D1 DEHYDROGENASE"/>
    <property type="match status" value="1"/>
</dbReference>
<evidence type="ECO:0000256" key="1">
    <source>
        <dbReference type="ARBA" id="ARBA00022617"/>
    </source>
</evidence>